<protein>
    <submittedName>
        <fullName evidence="1">NAD-P-binding protein</fullName>
    </submittedName>
</protein>
<evidence type="ECO:0000313" key="2">
    <source>
        <dbReference type="Proteomes" id="UP001055072"/>
    </source>
</evidence>
<dbReference type="Proteomes" id="UP001055072">
    <property type="component" value="Unassembled WGS sequence"/>
</dbReference>
<accession>A0ACB8U235</accession>
<keyword evidence="2" id="KW-1185">Reference proteome</keyword>
<proteinExistence type="predicted"/>
<reference evidence="1" key="1">
    <citation type="journal article" date="2021" name="Environ. Microbiol.">
        <title>Gene family expansions and transcriptome signatures uncover fungal adaptations to wood decay.</title>
        <authorList>
            <person name="Hage H."/>
            <person name="Miyauchi S."/>
            <person name="Viragh M."/>
            <person name="Drula E."/>
            <person name="Min B."/>
            <person name="Chaduli D."/>
            <person name="Navarro D."/>
            <person name="Favel A."/>
            <person name="Norest M."/>
            <person name="Lesage-Meessen L."/>
            <person name="Balint B."/>
            <person name="Merenyi Z."/>
            <person name="de Eugenio L."/>
            <person name="Morin E."/>
            <person name="Martinez A.T."/>
            <person name="Baldrian P."/>
            <person name="Stursova M."/>
            <person name="Martinez M.J."/>
            <person name="Novotny C."/>
            <person name="Magnuson J.K."/>
            <person name="Spatafora J.W."/>
            <person name="Maurice S."/>
            <person name="Pangilinan J."/>
            <person name="Andreopoulos W."/>
            <person name="LaButti K."/>
            <person name="Hundley H."/>
            <person name="Na H."/>
            <person name="Kuo A."/>
            <person name="Barry K."/>
            <person name="Lipzen A."/>
            <person name="Henrissat B."/>
            <person name="Riley R."/>
            <person name="Ahrendt S."/>
            <person name="Nagy L.G."/>
            <person name="Grigoriev I.V."/>
            <person name="Martin F."/>
            <person name="Rosso M.N."/>
        </authorList>
    </citation>
    <scope>NUCLEOTIDE SEQUENCE</scope>
    <source>
        <strain evidence="1">CBS 384.51</strain>
    </source>
</reference>
<name>A0ACB8U235_9APHY</name>
<dbReference type="EMBL" id="MU274914">
    <property type="protein sequence ID" value="KAI0088353.1"/>
    <property type="molecule type" value="Genomic_DNA"/>
</dbReference>
<gene>
    <name evidence="1" type="ORF">BDY19DRAFT_994258</name>
</gene>
<comment type="caution">
    <text evidence="1">The sequence shown here is derived from an EMBL/GenBank/DDBJ whole genome shotgun (WGS) entry which is preliminary data.</text>
</comment>
<evidence type="ECO:0000313" key="1">
    <source>
        <dbReference type="EMBL" id="KAI0088353.1"/>
    </source>
</evidence>
<sequence>MLPPLATQILTTVGTAVVLKVTCDFTSFLHFHLLSSPTYNRFLHGKSPYALVTGASDGIGKAIAKELYSKGFNIIIHGRNAEKLKKVQEEIQSVSSTKRDVRIWVADAGALEVDFVHALEEWKDIEITLVIHNVGGAQVTNVSIDEIPTDTLLGDIRMNATFPYLLTRSLLPKLRKTSQSGPGRLVFVGSIASDVPAPGLNPYCPAKAFVRHMSKTIGAEEQALHKESDVSTMVVQVAEVSSGSHRPAVTLFVPNAETYAKSVVGKVGSQRSVVVPYVWHAMQFWLMGLLPERLVAKSAADAVAAEYKRMAKQV</sequence>
<organism evidence="1 2">
    <name type="scientific">Irpex rosettiformis</name>
    <dbReference type="NCBI Taxonomy" id="378272"/>
    <lineage>
        <taxon>Eukaryota</taxon>
        <taxon>Fungi</taxon>
        <taxon>Dikarya</taxon>
        <taxon>Basidiomycota</taxon>
        <taxon>Agaricomycotina</taxon>
        <taxon>Agaricomycetes</taxon>
        <taxon>Polyporales</taxon>
        <taxon>Irpicaceae</taxon>
        <taxon>Irpex</taxon>
    </lineage>
</organism>